<dbReference type="EMBL" id="RBNJ01006248">
    <property type="protein sequence ID" value="RUS28705.1"/>
    <property type="molecule type" value="Genomic_DNA"/>
</dbReference>
<evidence type="ECO:0000313" key="3">
    <source>
        <dbReference type="Proteomes" id="UP000274822"/>
    </source>
</evidence>
<dbReference type="GO" id="GO:0009113">
    <property type="term" value="P:purine nucleobase biosynthetic process"/>
    <property type="evidence" value="ECO:0007669"/>
    <property type="project" value="TreeGrafter"/>
</dbReference>
<dbReference type="AlphaFoldDB" id="A0A433QFV7"/>
<evidence type="ECO:0000313" key="2">
    <source>
        <dbReference type="EMBL" id="RUS28705.1"/>
    </source>
</evidence>
<dbReference type="Proteomes" id="UP000274822">
    <property type="component" value="Unassembled WGS sequence"/>
</dbReference>
<accession>A0A433QFV7</accession>
<comment type="caution">
    <text evidence="2">The sequence shown here is derived from an EMBL/GenBank/DDBJ whole genome shotgun (WGS) entry which is preliminary data.</text>
</comment>
<dbReference type="InterPro" id="IPR046346">
    <property type="entry name" value="Aminoacid_DH-like_N_sf"/>
</dbReference>
<dbReference type="GO" id="GO:0004488">
    <property type="term" value="F:methylenetetrahydrofolate dehydrogenase (NADP+) activity"/>
    <property type="evidence" value="ECO:0007669"/>
    <property type="project" value="InterPro"/>
</dbReference>
<dbReference type="FunFam" id="3.40.50.10860:FF:000012">
    <property type="entry name" value="Methylenetetrahydrofolate dehydrogenase [NAD(+)]"/>
    <property type="match status" value="1"/>
</dbReference>
<dbReference type="CDD" id="cd01079">
    <property type="entry name" value="NAD_bind_m-THF_DH"/>
    <property type="match status" value="1"/>
</dbReference>
<keyword evidence="3" id="KW-1185">Reference proteome</keyword>
<dbReference type="SUPFAM" id="SSF53223">
    <property type="entry name" value="Aminoacid dehydrogenase-like, N-terminal domain"/>
    <property type="match status" value="1"/>
</dbReference>
<dbReference type="Pfam" id="PF00763">
    <property type="entry name" value="THF_DHG_CYH"/>
    <property type="match status" value="1"/>
</dbReference>
<name>A0A433QFV7_9FUNG</name>
<dbReference type="GO" id="GO:0005829">
    <property type="term" value="C:cytosol"/>
    <property type="evidence" value="ECO:0007669"/>
    <property type="project" value="TreeGrafter"/>
</dbReference>
<gene>
    <name evidence="2" type="ORF">BC938DRAFT_481554</name>
</gene>
<dbReference type="SUPFAM" id="SSF51735">
    <property type="entry name" value="NAD(P)-binding Rossmann-fold domains"/>
    <property type="match status" value="1"/>
</dbReference>
<dbReference type="Gene3D" id="3.40.50.720">
    <property type="entry name" value="NAD(P)-binding Rossmann-like Domain"/>
    <property type="match status" value="1"/>
</dbReference>
<dbReference type="PANTHER" id="PTHR48099">
    <property type="entry name" value="C-1-TETRAHYDROFOLATE SYNTHASE, CYTOPLASMIC-RELATED"/>
    <property type="match status" value="1"/>
</dbReference>
<dbReference type="InterPro" id="IPR035812">
    <property type="entry name" value="m-THF_DH_NAD-bd"/>
</dbReference>
<dbReference type="InterPro" id="IPR020630">
    <property type="entry name" value="THF_DH/CycHdrlase_cat_dom"/>
</dbReference>
<reference evidence="2 3" key="1">
    <citation type="journal article" date="2018" name="New Phytol.">
        <title>Phylogenomics of Endogonaceae and evolution of mycorrhizas within Mucoromycota.</title>
        <authorList>
            <person name="Chang Y."/>
            <person name="Desiro A."/>
            <person name="Na H."/>
            <person name="Sandor L."/>
            <person name="Lipzen A."/>
            <person name="Clum A."/>
            <person name="Barry K."/>
            <person name="Grigoriev I.V."/>
            <person name="Martin F.M."/>
            <person name="Stajich J.E."/>
            <person name="Smith M.E."/>
            <person name="Bonito G."/>
            <person name="Spatafora J.W."/>
        </authorList>
    </citation>
    <scope>NUCLEOTIDE SEQUENCE [LARGE SCALE GENOMIC DNA]</scope>
    <source>
        <strain evidence="2 3">AD002</strain>
    </source>
</reference>
<feature type="domain" description="Tetrahydrofolate dehydrogenase/cyclohydrolase catalytic" evidence="1">
    <location>
        <begin position="10"/>
        <end position="114"/>
    </location>
</feature>
<protein>
    <recommendedName>
        <fullName evidence="1">Tetrahydrofolate dehydrogenase/cyclohydrolase catalytic domain-containing protein</fullName>
    </recommendedName>
</protein>
<sequence length="339" mass="38009">MTSCKVVLASEVSASFRNEIHKTITERGIRPKLVGFLANHDPAAVKYAEWTAKTCEETGVDFELRKVDKQELEDKVIEANEDDDVNGIMVYYPVFGDRQDQYLQNIISTGKDVEGLCHTFVQNMYHNVRYLDKEQKRKCIIPCTPLAIVKVYINDCPHMQIPCWIAKLAITLMSMNMLLNVSQILEYIGVYNSVLPYGNHLYGKTITVINRSEVVGRPLAALLANDGARVFSVDINGVQEFSRGTGIKLRKHEVKDSGLSVEQCVPLSDVVITGVPTASYKLPTEWLKDGVVAINFSTHKNFSEDVKSRAAIYVPSVGKVTVAMLERNLLRLHDHQHGL</sequence>
<organism evidence="2 3">
    <name type="scientific">Jimgerdemannia flammicorona</name>
    <dbReference type="NCBI Taxonomy" id="994334"/>
    <lineage>
        <taxon>Eukaryota</taxon>
        <taxon>Fungi</taxon>
        <taxon>Fungi incertae sedis</taxon>
        <taxon>Mucoromycota</taxon>
        <taxon>Mucoromycotina</taxon>
        <taxon>Endogonomycetes</taxon>
        <taxon>Endogonales</taxon>
        <taxon>Endogonaceae</taxon>
        <taxon>Jimgerdemannia</taxon>
    </lineage>
</organism>
<dbReference type="GO" id="GO:0004487">
    <property type="term" value="F:methylenetetrahydrofolate dehydrogenase (NAD+) activity"/>
    <property type="evidence" value="ECO:0007669"/>
    <property type="project" value="TreeGrafter"/>
</dbReference>
<evidence type="ECO:0000259" key="1">
    <source>
        <dbReference type="Pfam" id="PF00763"/>
    </source>
</evidence>
<dbReference type="Gene3D" id="3.40.50.10860">
    <property type="entry name" value="Leucine Dehydrogenase, chain A, domain 1"/>
    <property type="match status" value="1"/>
</dbReference>
<proteinExistence type="predicted"/>
<dbReference type="InterPro" id="IPR036291">
    <property type="entry name" value="NAD(P)-bd_dom_sf"/>
</dbReference>
<dbReference type="PANTHER" id="PTHR48099:SF3">
    <property type="entry name" value="METHYLENETETRAHYDROFOLATE DEHYDROGENASE [NAD(+)]"/>
    <property type="match status" value="1"/>
</dbReference>